<keyword evidence="1" id="KW-0732">Signal</keyword>
<dbReference type="Proteomes" id="UP000886335">
    <property type="component" value="Unassembled WGS sequence"/>
</dbReference>
<protein>
    <recommendedName>
        <fullName evidence="3">Lipoprotein</fullName>
    </recommendedName>
</protein>
<sequence>MKPLFPALVGMFLFIVAGCASVSATGSDCGPDEQPTPEVLVKQAEIKYGQYLAANAGDRAVATEQTAEYLRRLQGVKEVTVRGSNTLFLIMDDGNELLLMLGQDRL</sequence>
<evidence type="ECO:0000256" key="1">
    <source>
        <dbReference type="SAM" id="SignalP"/>
    </source>
</evidence>
<name>A0A831SNJ2_PROAE</name>
<evidence type="ECO:0000313" key="2">
    <source>
        <dbReference type="EMBL" id="HED30891.1"/>
    </source>
</evidence>
<feature type="chain" id="PRO_5032495999" description="Lipoprotein" evidence="1">
    <location>
        <begin position="23"/>
        <end position="106"/>
    </location>
</feature>
<comment type="caution">
    <text evidence="2">The sequence shown here is derived from an EMBL/GenBank/DDBJ whole genome shotgun (WGS) entry which is preliminary data.</text>
</comment>
<proteinExistence type="predicted"/>
<dbReference type="PROSITE" id="PS51257">
    <property type="entry name" value="PROKAR_LIPOPROTEIN"/>
    <property type="match status" value="1"/>
</dbReference>
<gene>
    <name evidence="2" type="ORF">ENN50_04245</name>
</gene>
<feature type="signal peptide" evidence="1">
    <location>
        <begin position="1"/>
        <end position="22"/>
    </location>
</feature>
<reference evidence="2" key="1">
    <citation type="journal article" date="2020" name="mSystems">
        <title>Genome- and Community-Level Interaction Insights into Carbon Utilization and Element Cycling Functions of Hydrothermarchaeota in Hydrothermal Sediment.</title>
        <authorList>
            <person name="Zhou Z."/>
            <person name="Liu Y."/>
            <person name="Xu W."/>
            <person name="Pan J."/>
            <person name="Luo Z.H."/>
            <person name="Li M."/>
        </authorList>
    </citation>
    <scope>NUCLEOTIDE SEQUENCE [LARGE SCALE GENOMIC DNA]</scope>
    <source>
        <strain evidence="2">SpSt-1181</strain>
    </source>
</reference>
<accession>A0A831SNJ2</accession>
<organism evidence="2">
    <name type="scientific">Prosthecochloris aestuarii</name>
    <dbReference type="NCBI Taxonomy" id="1102"/>
    <lineage>
        <taxon>Bacteria</taxon>
        <taxon>Pseudomonadati</taxon>
        <taxon>Chlorobiota</taxon>
        <taxon>Chlorobiia</taxon>
        <taxon>Chlorobiales</taxon>
        <taxon>Chlorobiaceae</taxon>
        <taxon>Prosthecochloris</taxon>
    </lineage>
</organism>
<dbReference type="EMBL" id="DSBW01000098">
    <property type="protein sequence ID" value="HED30891.1"/>
    <property type="molecule type" value="Genomic_DNA"/>
</dbReference>
<dbReference type="AlphaFoldDB" id="A0A831SNJ2"/>
<evidence type="ECO:0008006" key="3">
    <source>
        <dbReference type="Google" id="ProtNLM"/>
    </source>
</evidence>